<reference evidence="2 3" key="1">
    <citation type="journal article" date="2016" name="Nat. Commun.">
        <title>Thousands of microbial genomes shed light on interconnected biogeochemical processes in an aquifer system.</title>
        <authorList>
            <person name="Anantharaman K."/>
            <person name="Brown C.T."/>
            <person name="Hug L.A."/>
            <person name="Sharon I."/>
            <person name="Castelle C.J."/>
            <person name="Probst A.J."/>
            <person name="Thomas B.C."/>
            <person name="Singh A."/>
            <person name="Wilkins M.J."/>
            <person name="Karaoz U."/>
            <person name="Brodie E.L."/>
            <person name="Williams K.H."/>
            <person name="Hubbard S.S."/>
            <person name="Banfield J.F."/>
        </authorList>
    </citation>
    <scope>NUCLEOTIDE SEQUENCE [LARGE SCALE GENOMIC DNA]</scope>
</reference>
<dbReference type="PROSITE" id="PS51257">
    <property type="entry name" value="PROKAR_LIPOPROTEIN"/>
    <property type="match status" value="1"/>
</dbReference>
<evidence type="ECO:0000256" key="1">
    <source>
        <dbReference type="SAM" id="SignalP"/>
    </source>
</evidence>
<evidence type="ECO:0000313" key="2">
    <source>
        <dbReference type="EMBL" id="OGC57161.1"/>
    </source>
</evidence>
<dbReference type="PANTHER" id="PTHR43649">
    <property type="entry name" value="ARABINOSE-BINDING PROTEIN-RELATED"/>
    <property type="match status" value="1"/>
</dbReference>
<evidence type="ECO:0000313" key="3">
    <source>
        <dbReference type="Proteomes" id="UP000177763"/>
    </source>
</evidence>
<dbReference type="STRING" id="1802630.A3H26_02420"/>
<dbReference type="EMBL" id="MEVN01000020">
    <property type="protein sequence ID" value="OGC57161.1"/>
    <property type="molecule type" value="Genomic_DNA"/>
</dbReference>
<dbReference type="AlphaFoldDB" id="A0A1F4VIY6"/>
<dbReference type="InterPro" id="IPR050490">
    <property type="entry name" value="Bact_solute-bd_prot1"/>
</dbReference>
<evidence type="ECO:0008006" key="4">
    <source>
        <dbReference type="Google" id="ProtNLM"/>
    </source>
</evidence>
<accession>A0A1F4VIY6</accession>
<protein>
    <recommendedName>
        <fullName evidence="4">Sugar ABC transporter substrate-binding protein</fullName>
    </recommendedName>
</protein>
<dbReference type="Proteomes" id="UP000177763">
    <property type="component" value="Unassembled WGS sequence"/>
</dbReference>
<sequence length="426" mass="47388">MRKKLPVLLILLLSPLILTACTVGDLPVIGKFLQRKIPSGPVTLTWWGLWEKPSSVDVLIKKYQEKHPNVTIKYDDRSVLGLIDYKERVFRRADQDSGPDILTVHNSWVQNPLLRTKLVPMPASLMTTDNFKKAFYPVVTDSAVDSGKVYAIPLEYDGLVLVYNKKHFADIGQTTAPTAWEEFRRLALELTVRNDKNIVRAGAAMGTADNNEHFSDILGLMWSQAGVKIPLEMDGKNAQDALAFYTNFIKEDGVWRSDFPEATAAFVKGDVSMIFIPTWKIIDILKAAPDLEFGVAPVPQVIPETPVTWGSFWMQAVTTKSAHSDVAWDFLNFIAQEQQQLTLFNEDSKTRPFGMPYSLISLENELSVNPYLGALVKTAKFAKSAEIAGRSGNSKQERVLKDAVNAVLNGTSPEDALKTAKDAISK</sequence>
<keyword evidence="1" id="KW-0732">Signal</keyword>
<organism evidence="2 3">
    <name type="scientific">candidate division WWE3 bacterium RIFCSPLOWO2_12_FULL_36_10</name>
    <dbReference type="NCBI Taxonomy" id="1802630"/>
    <lineage>
        <taxon>Bacteria</taxon>
        <taxon>Katanobacteria</taxon>
    </lineage>
</organism>
<proteinExistence type="predicted"/>
<feature type="chain" id="PRO_5009515002" description="Sugar ABC transporter substrate-binding protein" evidence="1">
    <location>
        <begin position="21"/>
        <end position="426"/>
    </location>
</feature>
<comment type="caution">
    <text evidence="2">The sequence shown here is derived from an EMBL/GenBank/DDBJ whole genome shotgun (WGS) entry which is preliminary data.</text>
</comment>
<dbReference type="Pfam" id="PF01547">
    <property type="entry name" value="SBP_bac_1"/>
    <property type="match status" value="1"/>
</dbReference>
<gene>
    <name evidence="2" type="ORF">A3H26_02420</name>
</gene>
<dbReference type="PANTHER" id="PTHR43649:SF12">
    <property type="entry name" value="DIACETYLCHITOBIOSE BINDING PROTEIN DASA"/>
    <property type="match status" value="1"/>
</dbReference>
<name>A0A1F4VIY6_UNCKA</name>
<feature type="signal peptide" evidence="1">
    <location>
        <begin position="1"/>
        <end position="20"/>
    </location>
</feature>
<dbReference type="SUPFAM" id="SSF53850">
    <property type="entry name" value="Periplasmic binding protein-like II"/>
    <property type="match status" value="1"/>
</dbReference>
<dbReference type="InterPro" id="IPR006059">
    <property type="entry name" value="SBP"/>
</dbReference>
<dbReference type="Gene3D" id="3.40.190.10">
    <property type="entry name" value="Periplasmic binding protein-like II"/>
    <property type="match status" value="1"/>
</dbReference>